<dbReference type="InterPro" id="IPR045058">
    <property type="entry name" value="GIMA/IAN/Toc"/>
</dbReference>
<comment type="similarity">
    <text evidence="1">Belongs to the TRAFAC class TrmE-Era-EngA-EngB-Septin-like GTPase superfamily. AIG1/Toc34/Toc159-like paraseptin GTPase family. IAN subfamily.</text>
</comment>
<evidence type="ECO:0000256" key="3">
    <source>
        <dbReference type="ARBA" id="ARBA00023134"/>
    </source>
</evidence>
<dbReference type="PANTHER" id="PTHR10903:SF170">
    <property type="entry name" value="GTPASE IMAP FAMILY MEMBER 7"/>
    <property type="match status" value="1"/>
</dbReference>
<keyword evidence="2" id="KW-0547">Nucleotide-binding</keyword>
<feature type="non-terminal residue" evidence="6">
    <location>
        <position position="1"/>
    </location>
</feature>
<reference evidence="6" key="1">
    <citation type="journal article" date="2023" name="Science">
        <title>Genome structures resolve the early diversification of teleost fishes.</title>
        <authorList>
            <person name="Parey E."/>
            <person name="Louis A."/>
            <person name="Montfort J."/>
            <person name="Bouchez O."/>
            <person name="Roques C."/>
            <person name="Iampietro C."/>
            <person name="Lluch J."/>
            <person name="Castinel A."/>
            <person name="Donnadieu C."/>
            <person name="Desvignes T."/>
            <person name="Floi Bucao C."/>
            <person name="Jouanno E."/>
            <person name="Wen M."/>
            <person name="Mejri S."/>
            <person name="Dirks R."/>
            <person name="Jansen H."/>
            <person name="Henkel C."/>
            <person name="Chen W.J."/>
            <person name="Zahm M."/>
            <person name="Cabau C."/>
            <person name="Klopp C."/>
            <person name="Thompson A.W."/>
            <person name="Robinson-Rechavi M."/>
            <person name="Braasch I."/>
            <person name="Lecointre G."/>
            <person name="Bobe J."/>
            <person name="Postlethwait J.H."/>
            <person name="Berthelot C."/>
            <person name="Roest Crollius H."/>
            <person name="Guiguen Y."/>
        </authorList>
    </citation>
    <scope>NUCLEOTIDE SEQUENCE</scope>
    <source>
        <strain evidence="6">NC1722</strain>
    </source>
</reference>
<dbReference type="Pfam" id="PF04548">
    <property type="entry name" value="AIG1"/>
    <property type="match status" value="1"/>
</dbReference>
<name>A0AAD7R8J4_9TELE</name>
<dbReference type="Gene3D" id="3.40.50.300">
    <property type="entry name" value="P-loop containing nucleotide triphosphate hydrolases"/>
    <property type="match status" value="1"/>
</dbReference>
<evidence type="ECO:0000256" key="1">
    <source>
        <dbReference type="ARBA" id="ARBA00008535"/>
    </source>
</evidence>
<feature type="domain" description="AIG1-type G" evidence="5">
    <location>
        <begin position="13"/>
        <end position="209"/>
    </location>
</feature>
<protein>
    <recommendedName>
        <fullName evidence="5">AIG1-type G domain-containing protein</fullName>
    </recommendedName>
</protein>
<evidence type="ECO:0000259" key="5">
    <source>
        <dbReference type="PROSITE" id="PS51720"/>
    </source>
</evidence>
<sequence>MARSSNCEVTPALGELRIVLVGKTGAGKSATGNTILGRKAFQEECAFVSITKTCQKESAVWLGRSVTVVDTPGLYDTSMTEQLSSEMEKCVHASFPGPHAFLVVIRLGRFTAEESNTVKWIQKNFGEEAAKYTIILFTGGEQMGKPIEEILEPCKELRKLTESHDYHVFNNIDKSNENTQVPELLGKIEAMVKRNGATYYTNEMYKEVQRKIREEEERKREEEERKAREEKERQEEEIQKRIRKAIEKSKRQEEERKRQ</sequence>
<accession>A0AAD7R8J4</accession>
<dbReference type="InterPro" id="IPR006703">
    <property type="entry name" value="G_AIG1"/>
</dbReference>
<dbReference type="SUPFAM" id="SSF52540">
    <property type="entry name" value="P-loop containing nucleoside triphosphate hydrolases"/>
    <property type="match status" value="1"/>
</dbReference>
<dbReference type="AlphaFoldDB" id="A0AAD7R8J4"/>
<dbReference type="EMBL" id="JAINUG010000429">
    <property type="protein sequence ID" value="KAJ8371813.1"/>
    <property type="molecule type" value="Genomic_DNA"/>
</dbReference>
<gene>
    <name evidence="6" type="ORF">AAFF_G00299910</name>
</gene>
<dbReference type="PROSITE" id="PS51720">
    <property type="entry name" value="G_AIG1"/>
    <property type="match status" value="1"/>
</dbReference>
<dbReference type="Proteomes" id="UP001221898">
    <property type="component" value="Unassembled WGS sequence"/>
</dbReference>
<dbReference type="GO" id="GO:0005525">
    <property type="term" value="F:GTP binding"/>
    <property type="evidence" value="ECO:0007669"/>
    <property type="project" value="UniProtKB-KW"/>
</dbReference>
<keyword evidence="7" id="KW-1185">Reference proteome</keyword>
<evidence type="ECO:0000313" key="7">
    <source>
        <dbReference type="Proteomes" id="UP001221898"/>
    </source>
</evidence>
<evidence type="ECO:0000256" key="2">
    <source>
        <dbReference type="ARBA" id="ARBA00022741"/>
    </source>
</evidence>
<dbReference type="InterPro" id="IPR027417">
    <property type="entry name" value="P-loop_NTPase"/>
</dbReference>
<proteinExistence type="inferred from homology"/>
<keyword evidence="3" id="KW-0342">GTP-binding</keyword>
<dbReference type="FunFam" id="3.40.50.300:FF:000366">
    <property type="entry name" value="GTPase, IMAP family member 2"/>
    <property type="match status" value="1"/>
</dbReference>
<dbReference type="CDD" id="cd01852">
    <property type="entry name" value="AIG1"/>
    <property type="match status" value="1"/>
</dbReference>
<comment type="caution">
    <text evidence="6">The sequence shown here is derived from an EMBL/GenBank/DDBJ whole genome shotgun (WGS) entry which is preliminary data.</text>
</comment>
<organism evidence="6 7">
    <name type="scientific">Aldrovandia affinis</name>
    <dbReference type="NCBI Taxonomy" id="143900"/>
    <lineage>
        <taxon>Eukaryota</taxon>
        <taxon>Metazoa</taxon>
        <taxon>Chordata</taxon>
        <taxon>Craniata</taxon>
        <taxon>Vertebrata</taxon>
        <taxon>Euteleostomi</taxon>
        <taxon>Actinopterygii</taxon>
        <taxon>Neopterygii</taxon>
        <taxon>Teleostei</taxon>
        <taxon>Notacanthiformes</taxon>
        <taxon>Halosauridae</taxon>
        <taxon>Aldrovandia</taxon>
    </lineage>
</organism>
<dbReference type="PANTHER" id="PTHR10903">
    <property type="entry name" value="GTPASE, IMAP FAMILY MEMBER-RELATED"/>
    <property type="match status" value="1"/>
</dbReference>
<evidence type="ECO:0000313" key="6">
    <source>
        <dbReference type="EMBL" id="KAJ8371813.1"/>
    </source>
</evidence>
<feature type="region of interest" description="Disordered" evidence="4">
    <location>
        <begin position="212"/>
        <end position="238"/>
    </location>
</feature>
<evidence type="ECO:0000256" key="4">
    <source>
        <dbReference type="SAM" id="MobiDB-lite"/>
    </source>
</evidence>